<protein>
    <submittedName>
        <fullName evidence="1">Uncharacterized protein</fullName>
    </submittedName>
</protein>
<proteinExistence type="predicted"/>
<dbReference type="AlphaFoldDB" id="A0A0F9PCX9"/>
<comment type="caution">
    <text evidence="1">The sequence shown here is derived from an EMBL/GenBank/DDBJ whole genome shotgun (WGS) entry which is preliminary data.</text>
</comment>
<evidence type="ECO:0000313" key="1">
    <source>
        <dbReference type="EMBL" id="KKM98850.1"/>
    </source>
</evidence>
<name>A0A0F9PCX9_9ZZZZ</name>
<dbReference type="EMBL" id="LAZR01005568">
    <property type="protein sequence ID" value="KKM98850.1"/>
    <property type="molecule type" value="Genomic_DNA"/>
</dbReference>
<organism evidence="1">
    <name type="scientific">marine sediment metagenome</name>
    <dbReference type="NCBI Taxonomy" id="412755"/>
    <lineage>
        <taxon>unclassified sequences</taxon>
        <taxon>metagenomes</taxon>
        <taxon>ecological metagenomes</taxon>
    </lineage>
</organism>
<reference evidence="1" key="1">
    <citation type="journal article" date="2015" name="Nature">
        <title>Complex archaea that bridge the gap between prokaryotes and eukaryotes.</title>
        <authorList>
            <person name="Spang A."/>
            <person name="Saw J.H."/>
            <person name="Jorgensen S.L."/>
            <person name="Zaremba-Niedzwiedzka K."/>
            <person name="Martijn J."/>
            <person name="Lind A.E."/>
            <person name="van Eijk R."/>
            <person name="Schleper C."/>
            <person name="Guy L."/>
            <person name="Ettema T.J."/>
        </authorList>
    </citation>
    <scope>NUCLEOTIDE SEQUENCE</scope>
</reference>
<sequence>MNEETKLILEALGMLLTSIPNTTQANMETVNKISNMIYPKEEQSLPSKTKDALKEEQ</sequence>
<accession>A0A0F9PCX9</accession>
<gene>
    <name evidence="1" type="ORF">LCGC14_1153680</name>
</gene>